<keyword evidence="6" id="KW-0479">Metal-binding</keyword>
<evidence type="ECO:0000259" key="15">
    <source>
        <dbReference type="Pfam" id="PF07732"/>
    </source>
</evidence>
<comment type="cofactor">
    <cofactor evidence="1">
        <name>Cu cation</name>
        <dbReference type="ChEBI" id="CHEBI:23378"/>
    </cofactor>
</comment>
<keyword evidence="7" id="KW-0732">Signal</keyword>
<dbReference type="GO" id="GO:0046872">
    <property type="term" value="F:metal ion binding"/>
    <property type="evidence" value="ECO:0007669"/>
    <property type="project" value="UniProtKB-KW"/>
</dbReference>
<feature type="non-terminal residue" evidence="16">
    <location>
        <position position="1"/>
    </location>
</feature>
<keyword evidence="11" id="KW-0406">Ion transport</keyword>
<dbReference type="InterPro" id="IPR045087">
    <property type="entry name" value="Cu-oxidase_fam"/>
</dbReference>
<feature type="domain" description="Plastocyanin-like" evidence="15">
    <location>
        <begin position="457"/>
        <end position="520"/>
    </location>
</feature>
<dbReference type="EMBL" id="JACVVK020000182">
    <property type="protein sequence ID" value="KAK7486237.1"/>
    <property type="molecule type" value="Genomic_DNA"/>
</dbReference>
<evidence type="ECO:0000256" key="6">
    <source>
        <dbReference type="ARBA" id="ARBA00022723"/>
    </source>
</evidence>
<evidence type="ECO:0000256" key="10">
    <source>
        <dbReference type="ARBA" id="ARBA00023002"/>
    </source>
</evidence>
<accession>A0ABD0KGK3</accession>
<evidence type="ECO:0000256" key="5">
    <source>
        <dbReference type="ARBA" id="ARBA00022692"/>
    </source>
</evidence>
<dbReference type="GO" id="GO:0016020">
    <property type="term" value="C:membrane"/>
    <property type="evidence" value="ECO:0007669"/>
    <property type="project" value="UniProtKB-SubCell"/>
</dbReference>
<protein>
    <recommendedName>
        <fullName evidence="15">Plastocyanin-like domain-containing protein</fullName>
    </recommendedName>
</protein>
<sequence>GMVAFLDAKLCPDGGDSTLSSKIQKFRHHYIAIDEMDWDYGPGGKNKFEGGSLTEPGSPSEVFFKMDAQHVGGVYRKALYHEYKDITFSRPKKRTAEETHLGFLGPVLRAEVGDALSVTLRNNARHPFSIHPHGAVFIKLWEGALYNDGSKYKTDDYVMTGHVKTSYWFIPEDMGPGPMDPPCIVRMYTSSSRDLIRDAYSGLVGPILVCRRGALDKNDKQRQIDREFFLLFSVTDENKSWYSDDNFHSLTGVDRDDEDFQESNLMHGINGYLYGTLPGLEMCEGDRVMWHVFSVGTEVDIHSVYLHGQSLTLLDTHRSATAVLPGYFKTLFMKADNPGQWAAVCRTNDHYAAGTKALFNVRDCGLKRDYSLVPRERGRNRTYYLQAEEEYWDYAPTGEDKVNGGNLSDPSHKGYIFARSDGPYLGKRYKKVRYHQYTDATFSKRRDREEDQQYLGILGPVISVSAFDTVTVVFRNAASRPYSVHAQGLFYDKNSEGAPYAGGGGAVEPGSETVYTWTVPVDFAPAEGDPSCITQAYYSAVDPVRDTNSGLIGPLVVCKPGVLDEQGLRSDVDKWFVLLFEVLDETLSWYVDNNTREFGNDASLDDPDVQKSNLMYAINGYLYGNNPPISMAQYDLVDWHLMTLGTEVDIHSVHFHGNDIRVFQTGVHARDVTQLFPGVFR</sequence>
<comment type="subcellular location">
    <subcellularLocation>
        <location evidence="2">Membrane</location>
        <topology evidence="2">Single-pass membrane protein</topology>
    </subcellularLocation>
</comment>
<feature type="non-terminal residue" evidence="16">
    <location>
        <position position="681"/>
    </location>
</feature>
<evidence type="ECO:0000256" key="11">
    <source>
        <dbReference type="ARBA" id="ARBA00023065"/>
    </source>
</evidence>
<dbReference type="AlphaFoldDB" id="A0ABD0KGK3"/>
<feature type="domain" description="Plastocyanin-like" evidence="15">
    <location>
        <begin position="92"/>
        <end position="165"/>
    </location>
</feature>
<evidence type="ECO:0000256" key="8">
    <source>
        <dbReference type="ARBA" id="ARBA00022737"/>
    </source>
</evidence>
<keyword evidence="17" id="KW-1185">Reference proteome</keyword>
<name>A0ABD0KGK3_9CAEN</name>
<evidence type="ECO:0000256" key="1">
    <source>
        <dbReference type="ARBA" id="ARBA00001935"/>
    </source>
</evidence>
<dbReference type="PANTHER" id="PTHR11709:SF504">
    <property type="entry name" value="PLASTOCYANIN-LIKE DOMAIN-CONTAINING PROTEIN"/>
    <property type="match status" value="1"/>
</dbReference>
<proteinExistence type="inferred from homology"/>
<dbReference type="FunFam" id="2.60.40.420:FF:000002">
    <property type="entry name" value="Hephaestin like 1"/>
    <property type="match status" value="2"/>
</dbReference>
<dbReference type="Gene3D" id="2.60.40.420">
    <property type="entry name" value="Cupredoxins - blue copper proteins"/>
    <property type="match status" value="4"/>
</dbReference>
<evidence type="ECO:0000256" key="14">
    <source>
        <dbReference type="ARBA" id="ARBA00023180"/>
    </source>
</evidence>
<dbReference type="InterPro" id="IPR011707">
    <property type="entry name" value="Cu-oxidase-like_N"/>
</dbReference>
<dbReference type="Pfam" id="PF07732">
    <property type="entry name" value="Cu-oxidase_3"/>
    <property type="match status" value="2"/>
</dbReference>
<evidence type="ECO:0000256" key="13">
    <source>
        <dbReference type="ARBA" id="ARBA00023157"/>
    </source>
</evidence>
<comment type="caution">
    <text evidence="16">The sequence shown here is derived from an EMBL/GenBank/DDBJ whole genome shotgun (WGS) entry which is preliminary data.</text>
</comment>
<dbReference type="GO" id="GO:0016491">
    <property type="term" value="F:oxidoreductase activity"/>
    <property type="evidence" value="ECO:0007669"/>
    <property type="project" value="UniProtKB-KW"/>
</dbReference>
<evidence type="ECO:0000256" key="7">
    <source>
        <dbReference type="ARBA" id="ARBA00022729"/>
    </source>
</evidence>
<comment type="similarity">
    <text evidence="3">Belongs to the multicopper oxidase family.</text>
</comment>
<keyword evidence="8" id="KW-0677">Repeat</keyword>
<dbReference type="GO" id="GO:0006811">
    <property type="term" value="P:monoatomic ion transport"/>
    <property type="evidence" value="ECO:0007669"/>
    <property type="project" value="UniProtKB-KW"/>
</dbReference>
<keyword evidence="12" id="KW-0472">Membrane</keyword>
<reference evidence="16 17" key="1">
    <citation type="journal article" date="2023" name="Sci. Data">
        <title>Genome assembly of the Korean intertidal mud-creeper Batillaria attramentaria.</title>
        <authorList>
            <person name="Patra A.K."/>
            <person name="Ho P.T."/>
            <person name="Jun S."/>
            <person name="Lee S.J."/>
            <person name="Kim Y."/>
            <person name="Won Y.J."/>
        </authorList>
    </citation>
    <scope>NUCLEOTIDE SEQUENCE [LARGE SCALE GENOMIC DNA]</scope>
    <source>
        <strain evidence="16">Wonlab-2016</strain>
    </source>
</reference>
<evidence type="ECO:0000256" key="3">
    <source>
        <dbReference type="ARBA" id="ARBA00010609"/>
    </source>
</evidence>
<keyword evidence="9" id="KW-1133">Transmembrane helix</keyword>
<gene>
    <name evidence="16" type="ORF">BaRGS_00022560</name>
</gene>
<evidence type="ECO:0000313" key="17">
    <source>
        <dbReference type="Proteomes" id="UP001519460"/>
    </source>
</evidence>
<evidence type="ECO:0000313" key="16">
    <source>
        <dbReference type="EMBL" id="KAK7486237.1"/>
    </source>
</evidence>
<dbReference type="PANTHER" id="PTHR11709">
    <property type="entry name" value="MULTI-COPPER OXIDASE"/>
    <property type="match status" value="1"/>
</dbReference>
<evidence type="ECO:0000256" key="2">
    <source>
        <dbReference type="ARBA" id="ARBA00004167"/>
    </source>
</evidence>
<keyword evidence="10" id="KW-0560">Oxidoreductase</keyword>
<evidence type="ECO:0000256" key="9">
    <source>
        <dbReference type="ARBA" id="ARBA00022989"/>
    </source>
</evidence>
<keyword evidence="14" id="KW-0325">Glycoprotein</keyword>
<dbReference type="InterPro" id="IPR008972">
    <property type="entry name" value="Cupredoxin"/>
</dbReference>
<keyword evidence="13" id="KW-1015">Disulfide bond</keyword>
<evidence type="ECO:0000256" key="4">
    <source>
        <dbReference type="ARBA" id="ARBA00022448"/>
    </source>
</evidence>
<keyword evidence="4" id="KW-0813">Transport</keyword>
<dbReference type="Proteomes" id="UP001519460">
    <property type="component" value="Unassembled WGS sequence"/>
</dbReference>
<keyword evidence="5" id="KW-0812">Transmembrane</keyword>
<dbReference type="SUPFAM" id="SSF49503">
    <property type="entry name" value="Cupredoxins"/>
    <property type="match status" value="4"/>
</dbReference>
<organism evidence="16 17">
    <name type="scientific">Batillaria attramentaria</name>
    <dbReference type="NCBI Taxonomy" id="370345"/>
    <lineage>
        <taxon>Eukaryota</taxon>
        <taxon>Metazoa</taxon>
        <taxon>Spiralia</taxon>
        <taxon>Lophotrochozoa</taxon>
        <taxon>Mollusca</taxon>
        <taxon>Gastropoda</taxon>
        <taxon>Caenogastropoda</taxon>
        <taxon>Sorbeoconcha</taxon>
        <taxon>Cerithioidea</taxon>
        <taxon>Batillariidae</taxon>
        <taxon>Batillaria</taxon>
    </lineage>
</organism>
<evidence type="ECO:0000256" key="12">
    <source>
        <dbReference type="ARBA" id="ARBA00023136"/>
    </source>
</evidence>